<dbReference type="SUPFAM" id="SSF144091">
    <property type="entry name" value="Rhomboid-like"/>
    <property type="match status" value="1"/>
</dbReference>
<evidence type="ECO:0000256" key="2">
    <source>
        <dbReference type="ARBA" id="ARBA00009045"/>
    </source>
</evidence>
<comment type="similarity">
    <text evidence="2">Belongs to the peptidase S54 family.</text>
</comment>
<comment type="subcellular location">
    <subcellularLocation>
        <location evidence="1">Membrane</location>
        <topology evidence="1">Multi-pass membrane protein</topology>
    </subcellularLocation>
</comment>
<evidence type="ECO:0000256" key="5">
    <source>
        <dbReference type="ARBA" id="ARBA00023136"/>
    </source>
</evidence>
<sequence length="340" mass="37107">MNGGPSGFHNAPVTRAFVIASALLTILIGVRGSSSKLGLSYQDIFGRFRVWRLFASVFAFSSTPELMFGLYLLYYFRVFERQIGSNKYSAFILFSIVVSSLFEAVALAFFKDPSLNMLASGPYGLIFSSFVPFYFDIPISTRFRIFGINFSDKSFVYLAGLQLLFSSWKRSIMPGICGVLAGLLYRSNIFGVRRIKASSQLSSSSLNGETISVIQTILYRRSIESSCTQIQYFDNAANFPGFVSSFFSRLSWPTLGGSSPPASGGNVIGNTPSYTGREVQASTGNYPSVAPLASTVEPSDNSIGTLVSMGFDRNSARQALVQARNDVNVATNILLEAQSH</sequence>
<feature type="domain" description="UBA" evidence="7">
    <location>
        <begin position="297"/>
        <end position="337"/>
    </location>
</feature>
<feature type="transmembrane region" description="Helical" evidence="6">
    <location>
        <begin position="12"/>
        <end position="30"/>
    </location>
</feature>
<keyword evidence="3 6" id="KW-0812">Transmembrane</keyword>
<dbReference type="GO" id="GO:0004252">
    <property type="term" value="F:serine-type endopeptidase activity"/>
    <property type="evidence" value="ECO:0007669"/>
    <property type="project" value="InterPro"/>
</dbReference>
<dbReference type="Gene3D" id="1.20.1540.10">
    <property type="entry name" value="Rhomboid-like"/>
    <property type="match status" value="1"/>
</dbReference>
<comment type="caution">
    <text evidence="8">The sequence shown here is derived from an EMBL/GenBank/DDBJ whole genome shotgun (WGS) entry which is preliminary data.</text>
</comment>
<gene>
    <name evidence="8" type="ORF">IFM89_024924</name>
</gene>
<dbReference type="InterPro" id="IPR015940">
    <property type="entry name" value="UBA"/>
</dbReference>
<dbReference type="InterPro" id="IPR022764">
    <property type="entry name" value="Peptidase_S54_rhomboid_dom"/>
</dbReference>
<dbReference type="Proteomes" id="UP000631114">
    <property type="component" value="Unassembled WGS sequence"/>
</dbReference>
<keyword evidence="4 6" id="KW-1133">Transmembrane helix</keyword>
<dbReference type="AlphaFoldDB" id="A0A835LNH6"/>
<dbReference type="SMART" id="SM00165">
    <property type="entry name" value="UBA"/>
    <property type="match status" value="1"/>
</dbReference>
<evidence type="ECO:0000256" key="6">
    <source>
        <dbReference type="SAM" id="Phobius"/>
    </source>
</evidence>
<accession>A0A835LNH6</accession>
<dbReference type="InterPro" id="IPR035952">
    <property type="entry name" value="Rhomboid-like_sf"/>
</dbReference>
<evidence type="ECO:0000256" key="4">
    <source>
        <dbReference type="ARBA" id="ARBA00022989"/>
    </source>
</evidence>
<dbReference type="PANTHER" id="PTHR43066">
    <property type="entry name" value="RHOMBOID-RELATED PROTEIN"/>
    <property type="match status" value="1"/>
</dbReference>
<keyword evidence="5 6" id="KW-0472">Membrane</keyword>
<organism evidence="8 9">
    <name type="scientific">Coptis chinensis</name>
    <dbReference type="NCBI Taxonomy" id="261450"/>
    <lineage>
        <taxon>Eukaryota</taxon>
        <taxon>Viridiplantae</taxon>
        <taxon>Streptophyta</taxon>
        <taxon>Embryophyta</taxon>
        <taxon>Tracheophyta</taxon>
        <taxon>Spermatophyta</taxon>
        <taxon>Magnoliopsida</taxon>
        <taxon>Ranunculales</taxon>
        <taxon>Ranunculaceae</taxon>
        <taxon>Coptidoideae</taxon>
        <taxon>Coptis</taxon>
    </lineage>
</organism>
<evidence type="ECO:0000313" key="8">
    <source>
        <dbReference type="EMBL" id="KAF9593756.1"/>
    </source>
</evidence>
<protein>
    <recommendedName>
        <fullName evidence="7">UBA domain-containing protein</fullName>
    </recommendedName>
</protein>
<dbReference type="Gene3D" id="1.10.8.10">
    <property type="entry name" value="DNA helicase RuvA subunit, C-terminal domain"/>
    <property type="match status" value="1"/>
</dbReference>
<dbReference type="SUPFAM" id="SSF46934">
    <property type="entry name" value="UBA-like"/>
    <property type="match status" value="1"/>
</dbReference>
<dbReference type="PANTHER" id="PTHR43066:SF21">
    <property type="entry name" value="UBIQUITIN-ASSOCIATED DOMAIN-CONTAINING PROTEIN 2"/>
    <property type="match status" value="1"/>
</dbReference>
<evidence type="ECO:0000259" key="7">
    <source>
        <dbReference type="PROSITE" id="PS50030"/>
    </source>
</evidence>
<reference evidence="8 9" key="1">
    <citation type="submission" date="2020-10" db="EMBL/GenBank/DDBJ databases">
        <title>The Coptis chinensis genome and diversification of protoberbering-type alkaloids.</title>
        <authorList>
            <person name="Wang B."/>
            <person name="Shu S."/>
            <person name="Song C."/>
            <person name="Liu Y."/>
        </authorList>
    </citation>
    <scope>NUCLEOTIDE SEQUENCE [LARGE SCALE GENOMIC DNA]</scope>
    <source>
        <strain evidence="8">HL-2020</strain>
        <tissue evidence="8">Leaf</tissue>
    </source>
</reference>
<dbReference type="Pfam" id="PF01694">
    <property type="entry name" value="Rhomboid"/>
    <property type="match status" value="1"/>
</dbReference>
<feature type="transmembrane region" description="Helical" evidence="6">
    <location>
        <begin position="88"/>
        <end position="110"/>
    </location>
</feature>
<dbReference type="PROSITE" id="PS50030">
    <property type="entry name" value="UBA"/>
    <property type="match status" value="1"/>
</dbReference>
<dbReference type="GO" id="GO:0016020">
    <property type="term" value="C:membrane"/>
    <property type="evidence" value="ECO:0007669"/>
    <property type="project" value="UniProtKB-SubCell"/>
</dbReference>
<dbReference type="EMBL" id="JADFTS010000008">
    <property type="protein sequence ID" value="KAF9593756.1"/>
    <property type="molecule type" value="Genomic_DNA"/>
</dbReference>
<evidence type="ECO:0000256" key="3">
    <source>
        <dbReference type="ARBA" id="ARBA00022692"/>
    </source>
</evidence>
<proteinExistence type="inferred from homology"/>
<dbReference type="Pfam" id="PF00627">
    <property type="entry name" value="UBA"/>
    <property type="match status" value="1"/>
</dbReference>
<name>A0A835LNH6_9MAGN</name>
<evidence type="ECO:0000313" key="9">
    <source>
        <dbReference type="Proteomes" id="UP000631114"/>
    </source>
</evidence>
<evidence type="ECO:0000256" key="1">
    <source>
        <dbReference type="ARBA" id="ARBA00004141"/>
    </source>
</evidence>
<feature type="transmembrane region" description="Helical" evidence="6">
    <location>
        <begin position="50"/>
        <end position="76"/>
    </location>
</feature>
<keyword evidence="9" id="KW-1185">Reference proteome</keyword>
<dbReference type="OrthoDB" id="272778at2759"/>
<dbReference type="InterPro" id="IPR009060">
    <property type="entry name" value="UBA-like_sf"/>
</dbReference>
<feature type="transmembrane region" description="Helical" evidence="6">
    <location>
        <begin position="117"/>
        <end position="135"/>
    </location>
</feature>